<accession>A0AAV0YCT9</accession>
<evidence type="ECO:0000313" key="1">
    <source>
        <dbReference type="EMBL" id="CAI6377301.1"/>
    </source>
</evidence>
<gene>
    <name evidence="1" type="ORF">MEUPH1_LOCUS30581</name>
</gene>
<dbReference type="AlphaFoldDB" id="A0AAV0YCT9"/>
<reference evidence="1 2" key="1">
    <citation type="submission" date="2023-01" db="EMBL/GenBank/DDBJ databases">
        <authorList>
            <person name="Whitehead M."/>
        </authorList>
    </citation>
    <scope>NUCLEOTIDE SEQUENCE [LARGE SCALE GENOMIC DNA]</scope>
</reference>
<organism evidence="1 2">
    <name type="scientific">Macrosiphum euphorbiae</name>
    <name type="common">potato aphid</name>
    <dbReference type="NCBI Taxonomy" id="13131"/>
    <lineage>
        <taxon>Eukaryota</taxon>
        <taxon>Metazoa</taxon>
        <taxon>Ecdysozoa</taxon>
        <taxon>Arthropoda</taxon>
        <taxon>Hexapoda</taxon>
        <taxon>Insecta</taxon>
        <taxon>Pterygota</taxon>
        <taxon>Neoptera</taxon>
        <taxon>Paraneoptera</taxon>
        <taxon>Hemiptera</taxon>
        <taxon>Sternorrhyncha</taxon>
        <taxon>Aphidomorpha</taxon>
        <taxon>Aphidoidea</taxon>
        <taxon>Aphididae</taxon>
        <taxon>Macrosiphini</taxon>
        <taxon>Macrosiphum</taxon>
    </lineage>
</organism>
<evidence type="ECO:0000313" key="2">
    <source>
        <dbReference type="Proteomes" id="UP001160148"/>
    </source>
</evidence>
<keyword evidence="2" id="KW-1185">Reference proteome</keyword>
<dbReference type="Proteomes" id="UP001160148">
    <property type="component" value="Unassembled WGS sequence"/>
</dbReference>
<proteinExistence type="predicted"/>
<comment type="caution">
    <text evidence="1">The sequence shown here is derived from an EMBL/GenBank/DDBJ whole genome shotgun (WGS) entry which is preliminary data.</text>
</comment>
<protein>
    <submittedName>
        <fullName evidence="1">Uncharacterized protein</fullName>
    </submittedName>
</protein>
<name>A0AAV0YCT9_9HEMI</name>
<dbReference type="EMBL" id="CARXXK010001694">
    <property type="protein sequence ID" value="CAI6377301.1"/>
    <property type="molecule type" value="Genomic_DNA"/>
</dbReference>
<sequence>MLKTNFSHSIDLNVFGSSRNTEQKKYFKSRTVVKIVSSKLIKFERLLERKSKNPFKYKSNNTETLQITCSDIAERISKLEKPLQDITEQLKKISKSVDTISKL</sequence>